<feature type="compositionally biased region" description="Low complexity" evidence="1">
    <location>
        <begin position="14"/>
        <end position="24"/>
    </location>
</feature>
<dbReference type="AlphaFoldDB" id="A0ABD5SE54"/>
<sequence>MTVDPPAADEVFDDPATPADVDVDPATLDREWVVGEAAAVFGLTRDEADQWVVEDGVLAVYARIQEHWGAI</sequence>
<dbReference type="Proteomes" id="UP001596442">
    <property type="component" value="Unassembled WGS sequence"/>
</dbReference>
<proteinExistence type="predicted"/>
<evidence type="ECO:0000256" key="1">
    <source>
        <dbReference type="SAM" id="MobiDB-lite"/>
    </source>
</evidence>
<name>A0ABD5SE54_9EURY</name>
<dbReference type="EMBL" id="JBHSWW010000319">
    <property type="protein sequence ID" value="MFC6754641.1"/>
    <property type="molecule type" value="Genomic_DNA"/>
</dbReference>
<accession>A0ABD5SE54</accession>
<gene>
    <name evidence="2" type="ORF">ACFQEU_14420</name>
</gene>
<comment type="caution">
    <text evidence="2">The sequence shown here is derived from an EMBL/GenBank/DDBJ whole genome shotgun (WGS) entry which is preliminary data.</text>
</comment>
<organism evidence="2 3">
    <name type="scientific">Halorubrum tibetense</name>
    <dbReference type="NCBI Taxonomy" id="175631"/>
    <lineage>
        <taxon>Archaea</taxon>
        <taxon>Methanobacteriati</taxon>
        <taxon>Methanobacteriota</taxon>
        <taxon>Stenosarchaea group</taxon>
        <taxon>Halobacteria</taxon>
        <taxon>Halobacteriales</taxon>
        <taxon>Haloferacaceae</taxon>
        <taxon>Halorubrum</taxon>
    </lineage>
</organism>
<evidence type="ECO:0000313" key="2">
    <source>
        <dbReference type="EMBL" id="MFC6754641.1"/>
    </source>
</evidence>
<feature type="region of interest" description="Disordered" evidence="1">
    <location>
        <begin position="1"/>
        <end position="24"/>
    </location>
</feature>
<keyword evidence="3" id="KW-1185">Reference proteome</keyword>
<evidence type="ECO:0000313" key="3">
    <source>
        <dbReference type="Proteomes" id="UP001596442"/>
    </source>
</evidence>
<protein>
    <submittedName>
        <fullName evidence="2">Uncharacterized protein</fullName>
    </submittedName>
</protein>
<dbReference type="RefSeq" id="WP_379783276.1">
    <property type="nucleotide sequence ID" value="NZ_JBHSWW010000319.1"/>
</dbReference>
<reference evidence="2 3" key="1">
    <citation type="journal article" date="2019" name="Int. J. Syst. Evol. Microbiol.">
        <title>The Global Catalogue of Microorganisms (GCM) 10K type strain sequencing project: providing services to taxonomists for standard genome sequencing and annotation.</title>
        <authorList>
            <consortium name="The Broad Institute Genomics Platform"/>
            <consortium name="The Broad Institute Genome Sequencing Center for Infectious Disease"/>
            <person name="Wu L."/>
            <person name="Ma J."/>
        </authorList>
    </citation>
    <scope>NUCLEOTIDE SEQUENCE [LARGE SCALE GENOMIC DNA]</scope>
    <source>
        <strain evidence="2 3">CGMCC 1.3239</strain>
    </source>
</reference>